<proteinExistence type="predicted"/>
<evidence type="ECO:0000313" key="4">
    <source>
        <dbReference type="Proteomes" id="UP000269542"/>
    </source>
</evidence>
<evidence type="ECO:0000256" key="1">
    <source>
        <dbReference type="SAM" id="MobiDB-lite"/>
    </source>
</evidence>
<gene>
    <name evidence="3" type="ORF">NCTC13354_01856</name>
</gene>
<evidence type="ECO:0000313" key="3">
    <source>
        <dbReference type="EMBL" id="VEI14124.1"/>
    </source>
</evidence>
<dbReference type="Pfam" id="PF07179">
    <property type="entry name" value="SseB"/>
    <property type="match status" value="1"/>
</dbReference>
<dbReference type="AlphaFoldDB" id="A0A3S4V064"/>
<dbReference type="InterPro" id="IPR009839">
    <property type="entry name" value="SseB_N"/>
</dbReference>
<accession>A0A3S4V064</accession>
<reference evidence="3 4" key="1">
    <citation type="submission" date="2018-12" db="EMBL/GenBank/DDBJ databases">
        <authorList>
            <consortium name="Pathogen Informatics"/>
        </authorList>
    </citation>
    <scope>NUCLEOTIDE SEQUENCE [LARGE SCALE GENOMIC DNA]</scope>
    <source>
        <strain evidence="3 4">NCTC13354</strain>
    </source>
</reference>
<dbReference type="EMBL" id="LR134476">
    <property type="protein sequence ID" value="VEI14124.1"/>
    <property type="molecule type" value="Genomic_DNA"/>
</dbReference>
<evidence type="ECO:0000259" key="2">
    <source>
        <dbReference type="Pfam" id="PF07179"/>
    </source>
</evidence>
<keyword evidence="4" id="KW-1185">Reference proteome</keyword>
<dbReference type="Proteomes" id="UP000269542">
    <property type="component" value="Chromosome"/>
</dbReference>
<dbReference type="KEGG" id="tbw:NCTC13354_01856"/>
<dbReference type="RefSeq" id="WP_126417158.1">
    <property type="nucleotide sequence ID" value="NZ_LR134476.1"/>
</dbReference>
<feature type="domain" description="SseB protein N-terminal" evidence="2">
    <location>
        <begin position="23"/>
        <end position="146"/>
    </location>
</feature>
<organism evidence="3 4">
    <name type="scientific">Trueperella bialowiezensis</name>
    <dbReference type="NCBI Taxonomy" id="312285"/>
    <lineage>
        <taxon>Bacteria</taxon>
        <taxon>Bacillati</taxon>
        <taxon>Actinomycetota</taxon>
        <taxon>Actinomycetes</taxon>
        <taxon>Actinomycetales</taxon>
        <taxon>Actinomycetaceae</taxon>
        <taxon>Trueperella</taxon>
    </lineage>
</organism>
<feature type="compositionally biased region" description="Basic and acidic residues" evidence="1">
    <location>
        <begin position="52"/>
        <end position="66"/>
    </location>
</feature>
<protein>
    <recommendedName>
        <fullName evidence="2">SseB protein N-terminal domain-containing protein</fullName>
    </recommendedName>
</protein>
<feature type="region of interest" description="Disordered" evidence="1">
    <location>
        <begin position="52"/>
        <end position="74"/>
    </location>
</feature>
<sequence length="239" mass="25588">MPDRLFRPNPFPGDDGRITPRLAQAYRAADNVRTEQIVAALGRVLVPVIPHEPPKRRDRASIHDEQGADPYGCPDEELVTVDFPGGRKGLPIFSSVDALREWHGTARPVPLDIATVAAAAMQRADGVLTLDEGCANMTWLGRSAVAALASGTAWHGPWSDPQITKRLTRGCSELPGLESIEIVPGASGAAVVVIHLDATANRDDAHNIVHTVAAIIATDSYVRARLDVVEIQPARARVG</sequence>
<dbReference type="OrthoDB" id="3257250at2"/>
<name>A0A3S4V064_9ACTO</name>